<dbReference type="InterPro" id="IPR006694">
    <property type="entry name" value="Fatty_acid_hydroxylase"/>
</dbReference>
<feature type="region of interest" description="Disordered" evidence="5">
    <location>
        <begin position="320"/>
        <end position="344"/>
    </location>
</feature>
<dbReference type="Proteomes" id="UP001242480">
    <property type="component" value="Unassembled WGS sequence"/>
</dbReference>
<protein>
    <submittedName>
        <fullName evidence="8">Sterol desaturase/sphingolipid hydroxylase (Fatty acid hydroxylase superfamily)</fullName>
    </submittedName>
</protein>
<evidence type="ECO:0000256" key="4">
    <source>
        <dbReference type="ARBA" id="ARBA00023136"/>
    </source>
</evidence>
<evidence type="ECO:0000256" key="3">
    <source>
        <dbReference type="ARBA" id="ARBA00022989"/>
    </source>
</evidence>
<evidence type="ECO:0000313" key="8">
    <source>
        <dbReference type="EMBL" id="MDQ0474825.1"/>
    </source>
</evidence>
<comment type="subcellular location">
    <subcellularLocation>
        <location evidence="1">Membrane</location>
    </subcellularLocation>
</comment>
<reference evidence="8 9" key="1">
    <citation type="submission" date="2023-07" db="EMBL/GenBank/DDBJ databases">
        <title>Genomic Encyclopedia of Type Strains, Phase IV (KMG-IV): sequencing the most valuable type-strain genomes for metagenomic binning, comparative biology and taxonomic classification.</title>
        <authorList>
            <person name="Goeker M."/>
        </authorList>
    </citation>
    <scope>NUCLEOTIDE SEQUENCE [LARGE SCALE GENOMIC DNA]</scope>
    <source>
        <strain evidence="8 9">DSM 19619</strain>
    </source>
</reference>
<gene>
    <name evidence="8" type="ORF">QO011_007867</name>
</gene>
<sequence length="344" mass="38521">MLDTLRELVSFPLIRFLNIADPFSLPSLMGAFLTAAAVFVLARPRRMLPRLRAFARAAFPARIFRHPSSLIDYKMFFVTSFLFWAGIVEYFITSEMVSGGIRHALTAAFGPSRFESEPSWLLTGLVTVGYVLIFDLGYWVAHWILHRIPAMWEFHKVHHSAEVLTPFTEWRQHPVEVLLFPLANALAMGGFYGLAGYALGPAAQELTLFHLNILLLLFMMTILHLRHSHLWIPARGWLGYVIQSPAHHQIHHSTDTRHFDKNLGLCLSVWDWAFGTLYIPDERERLAFGIGEEGHEHRSLVGAYWGPLVKAARALLGPRGEAPEAEAAPIQAPHPAAGAPAGPG</sequence>
<keyword evidence="9" id="KW-1185">Reference proteome</keyword>
<evidence type="ECO:0000256" key="2">
    <source>
        <dbReference type="ARBA" id="ARBA00022692"/>
    </source>
</evidence>
<evidence type="ECO:0000256" key="5">
    <source>
        <dbReference type="SAM" id="MobiDB-lite"/>
    </source>
</evidence>
<evidence type="ECO:0000313" key="9">
    <source>
        <dbReference type="Proteomes" id="UP001242480"/>
    </source>
</evidence>
<dbReference type="Pfam" id="PF04116">
    <property type="entry name" value="FA_hydroxylase"/>
    <property type="match status" value="1"/>
</dbReference>
<evidence type="ECO:0000256" key="6">
    <source>
        <dbReference type="SAM" id="Phobius"/>
    </source>
</evidence>
<dbReference type="RefSeq" id="WP_307285088.1">
    <property type="nucleotide sequence ID" value="NZ_JAUSVX010000026.1"/>
</dbReference>
<dbReference type="EMBL" id="JAUSVX010000026">
    <property type="protein sequence ID" value="MDQ0474825.1"/>
    <property type="molecule type" value="Genomic_DNA"/>
</dbReference>
<dbReference type="InterPro" id="IPR050307">
    <property type="entry name" value="Sterol_Desaturase_Related"/>
</dbReference>
<evidence type="ECO:0000259" key="7">
    <source>
        <dbReference type="Pfam" id="PF04116"/>
    </source>
</evidence>
<organism evidence="8 9">
    <name type="scientific">Labrys wisconsinensis</name>
    <dbReference type="NCBI Taxonomy" id="425677"/>
    <lineage>
        <taxon>Bacteria</taxon>
        <taxon>Pseudomonadati</taxon>
        <taxon>Pseudomonadota</taxon>
        <taxon>Alphaproteobacteria</taxon>
        <taxon>Hyphomicrobiales</taxon>
        <taxon>Xanthobacteraceae</taxon>
        <taxon>Labrys</taxon>
    </lineage>
</organism>
<feature type="transmembrane region" description="Helical" evidence="6">
    <location>
        <begin position="75"/>
        <end position="92"/>
    </location>
</feature>
<keyword evidence="4 6" id="KW-0472">Membrane</keyword>
<keyword evidence="2 6" id="KW-0812">Transmembrane</keyword>
<keyword evidence="3 6" id="KW-1133">Transmembrane helix</keyword>
<feature type="transmembrane region" description="Helical" evidence="6">
    <location>
        <begin position="206"/>
        <end position="225"/>
    </location>
</feature>
<proteinExistence type="predicted"/>
<dbReference type="PANTHER" id="PTHR11863">
    <property type="entry name" value="STEROL DESATURASE"/>
    <property type="match status" value="1"/>
</dbReference>
<feature type="transmembrane region" description="Helical" evidence="6">
    <location>
        <begin position="23"/>
        <end position="42"/>
    </location>
</feature>
<comment type="caution">
    <text evidence="8">The sequence shown here is derived from an EMBL/GenBank/DDBJ whole genome shotgun (WGS) entry which is preliminary data.</text>
</comment>
<evidence type="ECO:0000256" key="1">
    <source>
        <dbReference type="ARBA" id="ARBA00004370"/>
    </source>
</evidence>
<feature type="domain" description="Fatty acid hydroxylase" evidence="7">
    <location>
        <begin position="128"/>
        <end position="276"/>
    </location>
</feature>
<feature type="transmembrane region" description="Helical" evidence="6">
    <location>
        <begin position="120"/>
        <end position="141"/>
    </location>
</feature>
<feature type="transmembrane region" description="Helical" evidence="6">
    <location>
        <begin position="177"/>
        <end position="200"/>
    </location>
</feature>
<name>A0ABU0JMH2_9HYPH</name>
<accession>A0ABU0JMH2</accession>